<keyword evidence="1" id="KW-0175">Coiled coil</keyword>
<dbReference type="Proteomes" id="UP000837803">
    <property type="component" value="Unassembled WGS sequence"/>
</dbReference>
<protein>
    <recommendedName>
        <fullName evidence="5">Phage protein</fullName>
    </recommendedName>
</protein>
<comment type="caution">
    <text evidence="3">The sequence shown here is derived from an EMBL/GenBank/DDBJ whole genome shotgun (WGS) entry which is preliminary data.</text>
</comment>
<name>A0ABN8F6W3_9BACT</name>
<evidence type="ECO:0008006" key="5">
    <source>
        <dbReference type="Google" id="ProtNLM"/>
    </source>
</evidence>
<evidence type="ECO:0000313" key="3">
    <source>
        <dbReference type="EMBL" id="CAH1002679.1"/>
    </source>
</evidence>
<keyword evidence="4" id="KW-1185">Reference proteome</keyword>
<feature type="region of interest" description="Disordered" evidence="2">
    <location>
        <begin position="251"/>
        <end position="274"/>
    </location>
</feature>
<dbReference type="RefSeq" id="WP_238752502.1">
    <property type="nucleotide sequence ID" value="NZ_CAKLPZ010000007.1"/>
</dbReference>
<reference evidence="3" key="1">
    <citation type="submission" date="2021-12" db="EMBL/GenBank/DDBJ databases">
        <authorList>
            <person name="Rodrigo-Torres L."/>
            <person name="Arahal R. D."/>
            <person name="Lucena T."/>
        </authorList>
    </citation>
    <scope>NUCLEOTIDE SEQUENCE</scope>
    <source>
        <strain evidence="3">CECT 8419</strain>
    </source>
</reference>
<gene>
    <name evidence="3" type="ORF">LEM8419_03551</name>
</gene>
<evidence type="ECO:0000313" key="4">
    <source>
        <dbReference type="Proteomes" id="UP000837803"/>
    </source>
</evidence>
<evidence type="ECO:0000256" key="1">
    <source>
        <dbReference type="SAM" id="Coils"/>
    </source>
</evidence>
<accession>A0ABN8F6W3</accession>
<dbReference type="EMBL" id="CAKLPZ010000007">
    <property type="protein sequence ID" value="CAH1002679.1"/>
    <property type="molecule type" value="Genomic_DNA"/>
</dbReference>
<feature type="compositionally biased region" description="Basic and acidic residues" evidence="2">
    <location>
        <begin position="251"/>
        <end position="261"/>
    </location>
</feature>
<organism evidence="3 4">
    <name type="scientific">Neolewinella maritima</name>
    <dbReference type="NCBI Taxonomy" id="1383882"/>
    <lineage>
        <taxon>Bacteria</taxon>
        <taxon>Pseudomonadati</taxon>
        <taxon>Bacteroidota</taxon>
        <taxon>Saprospiria</taxon>
        <taxon>Saprospirales</taxon>
        <taxon>Lewinellaceae</taxon>
        <taxon>Neolewinella</taxon>
    </lineage>
</organism>
<sequence length="289" mass="31644">MKELEKLALELGATPDFIAKLTAEDKPEGFDATAEIKQFAKEREAFTVEKHTKAIQDAYEESEKGKRYAATVTPLVNKLTKAFNLDKAEVEGKDIKDVIALAASKQEEAVSKATSATDAELRAQLQEYKDKYVGAEERISTMEAELPAKKAELEKSYAERDDAREIDKYLMGFVSSDKFKDAKDIGDPSDVLKVYMDRLGYKLAVDRANPDKPVVKMLSADGTTALTLDGKHKIENPADGLLAIARAKKMFPEHNGGRGDDPNPNERVIGGKKINTGGASFLSEALAAQ</sequence>
<evidence type="ECO:0000256" key="2">
    <source>
        <dbReference type="SAM" id="MobiDB-lite"/>
    </source>
</evidence>
<feature type="coiled-coil region" evidence="1">
    <location>
        <begin position="118"/>
        <end position="145"/>
    </location>
</feature>
<proteinExistence type="predicted"/>